<dbReference type="PANTHER" id="PTHR43140">
    <property type="entry name" value="TYPE-1 RESTRICTION ENZYME ECOKI SPECIFICITY PROTEIN"/>
    <property type="match status" value="1"/>
</dbReference>
<dbReference type="HOGENOM" id="CLU_021095_1_2_3"/>
<keyword evidence="2" id="KW-0680">Restriction system</keyword>
<dbReference type="InterPro" id="IPR044946">
    <property type="entry name" value="Restrct_endonuc_typeI_TRD_sf"/>
</dbReference>
<feature type="domain" description="Type I restriction modification DNA specificity" evidence="5">
    <location>
        <begin position="27"/>
        <end position="210"/>
    </location>
</feature>
<comment type="similarity">
    <text evidence="1">Belongs to the type-I restriction system S methylase family.</text>
</comment>
<dbReference type="SUPFAM" id="SSF116734">
    <property type="entry name" value="DNA methylase specificity domain"/>
    <property type="match status" value="2"/>
</dbReference>
<feature type="domain" description="Type I restriction modification DNA specificity" evidence="5">
    <location>
        <begin position="247"/>
        <end position="423"/>
    </location>
</feature>
<evidence type="ECO:0000256" key="2">
    <source>
        <dbReference type="ARBA" id="ARBA00022747"/>
    </source>
</evidence>
<dbReference type="CDD" id="cd17283">
    <property type="entry name" value="RMtype1_S_Hpy180ORF7835P_TRD2-CR2_like"/>
    <property type="match status" value="1"/>
</dbReference>
<name>B7K558_RIPO1</name>
<protein>
    <submittedName>
        <fullName evidence="6">Restriction modification system DNA specificity domain protein</fullName>
    </submittedName>
</protein>
<evidence type="ECO:0000259" key="5">
    <source>
        <dbReference type="Pfam" id="PF01420"/>
    </source>
</evidence>
<dbReference type="KEGG" id="cyp:PCC8801_3940"/>
<evidence type="ECO:0000313" key="7">
    <source>
        <dbReference type="Proteomes" id="UP000008204"/>
    </source>
</evidence>
<evidence type="ECO:0000313" key="6">
    <source>
        <dbReference type="EMBL" id="ACK67884.1"/>
    </source>
</evidence>
<dbReference type="InterPro" id="IPR051212">
    <property type="entry name" value="Type-I_RE_S_subunit"/>
</dbReference>
<evidence type="ECO:0000256" key="4">
    <source>
        <dbReference type="ARBA" id="ARBA00038652"/>
    </source>
</evidence>
<keyword evidence="3" id="KW-0238">DNA-binding</keyword>
<dbReference type="REBASE" id="19479">
    <property type="entry name" value="S.Csp8801ORF3935P"/>
</dbReference>
<dbReference type="InterPro" id="IPR000055">
    <property type="entry name" value="Restrct_endonuc_typeI_TRD"/>
</dbReference>
<dbReference type="OrthoDB" id="9815652at2"/>
<evidence type="ECO:0000256" key="1">
    <source>
        <dbReference type="ARBA" id="ARBA00010923"/>
    </source>
</evidence>
<dbReference type="Proteomes" id="UP000008204">
    <property type="component" value="Chromosome"/>
</dbReference>
<dbReference type="GO" id="GO:0009307">
    <property type="term" value="P:DNA restriction-modification system"/>
    <property type="evidence" value="ECO:0007669"/>
    <property type="project" value="UniProtKB-KW"/>
</dbReference>
<comment type="subunit">
    <text evidence="4">The methyltransferase is composed of M and S polypeptides.</text>
</comment>
<dbReference type="AlphaFoldDB" id="B7K558"/>
<dbReference type="RefSeq" id="WP_012597138.1">
    <property type="nucleotide sequence ID" value="NC_011726.1"/>
</dbReference>
<reference evidence="7" key="1">
    <citation type="journal article" date="2011" name="MBio">
        <title>Novel metabolic attributes of the genus Cyanothece, comprising a group of unicellular nitrogen-fixing Cyanobacteria.</title>
        <authorList>
            <person name="Bandyopadhyay A."/>
            <person name="Elvitigala T."/>
            <person name="Welsh E."/>
            <person name="Stockel J."/>
            <person name="Liberton M."/>
            <person name="Min H."/>
            <person name="Sherman L.A."/>
            <person name="Pakrasi H.B."/>
        </authorList>
    </citation>
    <scope>NUCLEOTIDE SEQUENCE [LARGE SCALE GENOMIC DNA]</scope>
    <source>
        <strain evidence="7">PCC 8801</strain>
    </source>
</reference>
<organism evidence="6 7">
    <name type="scientific">Rippkaea orientalis (strain PCC 8801 / RF-1)</name>
    <name type="common">Cyanothece sp. (strain PCC 8801)</name>
    <dbReference type="NCBI Taxonomy" id="41431"/>
    <lineage>
        <taxon>Bacteria</taxon>
        <taxon>Bacillati</taxon>
        <taxon>Cyanobacteriota</taxon>
        <taxon>Cyanophyceae</taxon>
        <taxon>Oscillatoriophycideae</taxon>
        <taxon>Chroococcales</taxon>
        <taxon>Aphanothecaceae</taxon>
        <taxon>Rippkaea</taxon>
        <taxon>Rippkaea orientalis</taxon>
    </lineage>
</organism>
<gene>
    <name evidence="6" type="ordered locus">PCC8801_3940</name>
</gene>
<keyword evidence="7" id="KW-1185">Reference proteome</keyword>
<dbReference type="STRING" id="41431.PCC8801_3940"/>
<dbReference type="PANTHER" id="PTHR43140:SF1">
    <property type="entry name" value="TYPE I RESTRICTION ENZYME ECOKI SPECIFICITY SUBUNIT"/>
    <property type="match status" value="1"/>
</dbReference>
<dbReference type="eggNOG" id="COG0732">
    <property type="taxonomic scope" value="Bacteria"/>
</dbReference>
<dbReference type="Gene3D" id="3.90.220.20">
    <property type="entry name" value="DNA methylase specificity domains"/>
    <property type="match status" value="2"/>
</dbReference>
<dbReference type="GO" id="GO:0003677">
    <property type="term" value="F:DNA binding"/>
    <property type="evidence" value="ECO:0007669"/>
    <property type="project" value="UniProtKB-KW"/>
</dbReference>
<proteinExistence type="inferred from homology"/>
<accession>B7K558</accession>
<dbReference type="Gene3D" id="1.10.287.1120">
    <property type="entry name" value="Bipartite methylase S protein"/>
    <property type="match status" value="1"/>
</dbReference>
<dbReference type="CDD" id="cd17256">
    <property type="entry name" value="RMtype1_S_EcoJA65PI-TRD1-CR1_like"/>
    <property type="match status" value="1"/>
</dbReference>
<sequence length="453" mass="51351">MTLNTLKQWKPYPHYKPSGVDFLGDIPDGWEVKRLKWIVSKIGSGKTPKGGAEIYSDSGIIFLRSQNIHFDGLRLDDVVYINKDIDKAMSSSRVKPLDILLNITGASLGRCMIIPKDFPSSNVNQHVCILRPIVTRINPYFLNRVMSSNAIQNQIFSSEVGVSREGLTFAQAGNLISVFPSLPEQEKIAQFLDEETAKIDKLITHKQRLIELLKEKRTALISHAVTKGLNPDVPMKDSGVEWLGFIPEHWEVKKIKRLSLVKRGASPRPIDDPIYFDDNGEYVWVRISDVTASNKYLLEAEQKLSEIGKRKSVPLQPNELFLSICASVGKPIITKIKCCIHDGFVYFPELKENREYLYYIFLGGELYKGLGKMGTQLNLNTEIIGDVKLPIPPVSEQQKIAEYLDEKTEQIDPIIKKTRESIEYLKEYRTALISAAVTGKIDVRQWGCEEVRE</sequence>
<dbReference type="EMBL" id="CP001287">
    <property type="protein sequence ID" value="ACK67884.1"/>
    <property type="molecule type" value="Genomic_DNA"/>
</dbReference>
<evidence type="ECO:0000256" key="3">
    <source>
        <dbReference type="ARBA" id="ARBA00023125"/>
    </source>
</evidence>
<dbReference type="Pfam" id="PF01420">
    <property type="entry name" value="Methylase_S"/>
    <property type="match status" value="2"/>
</dbReference>